<evidence type="ECO:0000256" key="1">
    <source>
        <dbReference type="SAM" id="MobiDB-lite"/>
    </source>
</evidence>
<feature type="region of interest" description="Disordered" evidence="1">
    <location>
        <begin position="617"/>
        <end position="659"/>
    </location>
</feature>
<dbReference type="Gene3D" id="3.40.50.720">
    <property type="entry name" value="NAD(P)-binding Rossmann-like Domain"/>
    <property type="match status" value="1"/>
</dbReference>
<dbReference type="GeneID" id="17258004"/>
<dbReference type="KEGG" id="ehx:EMIHUDRAFT_464985"/>
<dbReference type="Gene3D" id="3.90.180.10">
    <property type="entry name" value="Medium-chain alcohol dehydrogenases, catalytic domain"/>
    <property type="match status" value="1"/>
</dbReference>
<feature type="compositionally biased region" description="Basic and acidic residues" evidence="1">
    <location>
        <begin position="753"/>
        <end position="770"/>
    </location>
</feature>
<dbReference type="RefSeq" id="XP_005764366.1">
    <property type="nucleotide sequence ID" value="XM_005764309.1"/>
</dbReference>
<dbReference type="eggNOG" id="KOG1196">
    <property type="taxonomic scope" value="Eukaryota"/>
</dbReference>
<dbReference type="InterPro" id="IPR013149">
    <property type="entry name" value="ADH-like_C"/>
</dbReference>
<dbReference type="InterPro" id="IPR036291">
    <property type="entry name" value="NAD(P)-bd_dom_sf"/>
</dbReference>
<evidence type="ECO:0000313" key="6">
    <source>
        <dbReference type="Proteomes" id="UP000013827"/>
    </source>
</evidence>
<reference evidence="6" key="1">
    <citation type="journal article" date="2013" name="Nature">
        <title>Pan genome of the phytoplankton Emiliania underpins its global distribution.</title>
        <authorList>
            <person name="Read B.A."/>
            <person name="Kegel J."/>
            <person name="Klute M.J."/>
            <person name="Kuo A."/>
            <person name="Lefebvre S.C."/>
            <person name="Maumus F."/>
            <person name="Mayer C."/>
            <person name="Miller J."/>
            <person name="Monier A."/>
            <person name="Salamov A."/>
            <person name="Young J."/>
            <person name="Aguilar M."/>
            <person name="Claverie J.M."/>
            <person name="Frickenhaus S."/>
            <person name="Gonzalez K."/>
            <person name="Herman E.K."/>
            <person name="Lin Y.C."/>
            <person name="Napier J."/>
            <person name="Ogata H."/>
            <person name="Sarno A.F."/>
            <person name="Shmutz J."/>
            <person name="Schroeder D."/>
            <person name="de Vargas C."/>
            <person name="Verret F."/>
            <person name="von Dassow P."/>
            <person name="Valentin K."/>
            <person name="Van de Peer Y."/>
            <person name="Wheeler G."/>
            <person name="Dacks J.B."/>
            <person name="Delwiche C.F."/>
            <person name="Dyhrman S.T."/>
            <person name="Glockner G."/>
            <person name="John U."/>
            <person name="Richards T."/>
            <person name="Worden A.Z."/>
            <person name="Zhang X."/>
            <person name="Grigoriev I.V."/>
            <person name="Allen A.E."/>
            <person name="Bidle K."/>
            <person name="Borodovsky M."/>
            <person name="Bowler C."/>
            <person name="Brownlee C."/>
            <person name="Cock J.M."/>
            <person name="Elias M."/>
            <person name="Gladyshev V.N."/>
            <person name="Groth M."/>
            <person name="Guda C."/>
            <person name="Hadaegh A."/>
            <person name="Iglesias-Rodriguez M.D."/>
            <person name="Jenkins J."/>
            <person name="Jones B.M."/>
            <person name="Lawson T."/>
            <person name="Leese F."/>
            <person name="Lindquist E."/>
            <person name="Lobanov A."/>
            <person name="Lomsadze A."/>
            <person name="Malik S.B."/>
            <person name="Marsh M.E."/>
            <person name="Mackinder L."/>
            <person name="Mock T."/>
            <person name="Mueller-Roeber B."/>
            <person name="Pagarete A."/>
            <person name="Parker M."/>
            <person name="Probert I."/>
            <person name="Quesneville H."/>
            <person name="Raines C."/>
            <person name="Rensing S.A."/>
            <person name="Riano-Pachon D.M."/>
            <person name="Richier S."/>
            <person name="Rokitta S."/>
            <person name="Shiraiwa Y."/>
            <person name="Soanes D.M."/>
            <person name="van der Giezen M."/>
            <person name="Wahlund T.M."/>
            <person name="Williams B."/>
            <person name="Wilson W."/>
            <person name="Wolfe G."/>
            <person name="Wurch L.L."/>
        </authorList>
    </citation>
    <scope>NUCLEOTIDE SEQUENCE</scope>
</reference>
<keyword evidence="6" id="KW-1185">Reference proteome</keyword>
<feature type="signal peptide" evidence="3">
    <location>
        <begin position="1"/>
        <end position="19"/>
    </location>
</feature>
<dbReference type="GO" id="GO:0016628">
    <property type="term" value="F:oxidoreductase activity, acting on the CH-CH group of donors, NAD or NADP as acceptor"/>
    <property type="evidence" value="ECO:0007669"/>
    <property type="project" value="InterPro"/>
</dbReference>
<feature type="transmembrane region" description="Helical" evidence="2">
    <location>
        <begin position="583"/>
        <end position="606"/>
    </location>
</feature>
<feature type="compositionally biased region" description="Basic and acidic residues" evidence="1">
    <location>
        <begin position="509"/>
        <end position="518"/>
    </location>
</feature>
<dbReference type="InterPro" id="IPR011032">
    <property type="entry name" value="GroES-like_sf"/>
</dbReference>
<feature type="region of interest" description="Disordered" evidence="1">
    <location>
        <begin position="497"/>
        <end position="518"/>
    </location>
</feature>
<dbReference type="AlphaFoldDB" id="A0A0D3IL02"/>
<dbReference type="EnsemblProtists" id="EOD11937">
    <property type="protein sequence ID" value="EOD11937"/>
    <property type="gene ID" value="EMIHUDRAFT_464985"/>
</dbReference>
<feature type="compositionally biased region" description="Low complexity" evidence="1">
    <location>
        <begin position="735"/>
        <end position="752"/>
    </location>
</feature>
<dbReference type="SUPFAM" id="SSF51735">
    <property type="entry name" value="NAD(P)-binding Rossmann-fold domains"/>
    <property type="match status" value="1"/>
</dbReference>
<dbReference type="PaxDb" id="2903-EOD11937"/>
<feature type="domain" description="Alcohol dehydrogenase-like C-terminal" evidence="4">
    <location>
        <begin position="189"/>
        <end position="319"/>
    </location>
</feature>
<keyword evidence="2" id="KW-1133">Transmembrane helix</keyword>
<dbReference type="PANTHER" id="PTHR43205">
    <property type="entry name" value="PROSTAGLANDIN REDUCTASE"/>
    <property type="match status" value="1"/>
</dbReference>
<accession>A0A0D3IL02</accession>
<evidence type="ECO:0000256" key="2">
    <source>
        <dbReference type="SAM" id="Phobius"/>
    </source>
</evidence>
<dbReference type="HOGENOM" id="CLU_361107_0_0_1"/>
<dbReference type="Proteomes" id="UP000013827">
    <property type="component" value="Unassembled WGS sequence"/>
</dbReference>
<reference evidence="5" key="2">
    <citation type="submission" date="2024-10" db="UniProtKB">
        <authorList>
            <consortium name="EnsemblProtists"/>
        </authorList>
    </citation>
    <scope>IDENTIFICATION</scope>
</reference>
<organism evidence="5 6">
    <name type="scientific">Emiliania huxleyi (strain CCMP1516)</name>
    <dbReference type="NCBI Taxonomy" id="280463"/>
    <lineage>
        <taxon>Eukaryota</taxon>
        <taxon>Haptista</taxon>
        <taxon>Haptophyta</taxon>
        <taxon>Prymnesiophyceae</taxon>
        <taxon>Isochrysidales</taxon>
        <taxon>Noelaerhabdaceae</taxon>
        <taxon>Emiliania</taxon>
    </lineage>
</organism>
<dbReference type="SUPFAM" id="SSF50129">
    <property type="entry name" value="GroES-like"/>
    <property type="match status" value="1"/>
</dbReference>
<feature type="compositionally biased region" description="Low complexity" evidence="1">
    <location>
        <begin position="694"/>
        <end position="703"/>
    </location>
</feature>
<protein>
    <recommendedName>
        <fullName evidence="4">Alcohol dehydrogenase-like C-terminal domain-containing protein</fullName>
    </recommendedName>
</protein>
<dbReference type="CDD" id="cd05288">
    <property type="entry name" value="PGDH"/>
    <property type="match status" value="1"/>
</dbReference>
<evidence type="ECO:0000256" key="3">
    <source>
        <dbReference type="SAM" id="SignalP"/>
    </source>
</evidence>
<feature type="chain" id="PRO_5044208525" description="Alcohol dehydrogenase-like C-terminal domain-containing protein" evidence="3">
    <location>
        <begin position="20"/>
        <end position="798"/>
    </location>
</feature>
<proteinExistence type="predicted"/>
<feature type="compositionally biased region" description="Basic and acidic residues" evidence="1">
    <location>
        <begin position="704"/>
        <end position="713"/>
    </location>
</feature>
<keyword evidence="3" id="KW-0732">Signal</keyword>
<dbReference type="Pfam" id="PF00107">
    <property type="entry name" value="ADH_zinc_N"/>
    <property type="match status" value="1"/>
</dbReference>
<feature type="region of interest" description="Disordered" evidence="1">
    <location>
        <begin position="683"/>
        <end position="787"/>
    </location>
</feature>
<keyword evidence="2" id="KW-0812">Transmembrane</keyword>
<name>A0A0D3IL02_EMIH1</name>
<dbReference type="InterPro" id="IPR045010">
    <property type="entry name" value="MDR_fam"/>
</dbReference>
<evidence type="ECO:0000259" key="4">
    <source>
        <dbReference type="Pfam" id="PF00107"/>
    </source>
</evidence>
<sequence>MRGPPPRLALLLLASGSSATTEWRIAVLPDGRPFAPTDFALAPSPPLDAAALKQGEALFALEYASVDAATRIWTDGGGSAQGWGFFSKLQKRPGDAMFTFGAVLRCLASRHPDWAAGELGVGASAIRAVQVLDPAAARLRKALGSVDPSLELSVLGTTTGLTALLAIEKLLPPRPEGPGVVYVSAAAGGVGLLAAQLFQLRNATRVIGSAGTDEKVRLLRSKYGVEAFNYRRQAVGDALAALAPEGVDVFFDGVGGRTLDEALLHMSKFGTVLNVGAVSEFSSSSRGGLANAHAITDRALRISGFGVANYVPDFADARRRLADLVLAGKLTTEETVFGWEEYGAAHTALHAGGSVGKVLVAGPVAAAPRGGGGGGDGGGGGGGGPEAVAELVVRAGASLGRDTAAFAHSLVHDHWVDSVSALRVLQAAQFATFEHTSLWLVRDCDAPVARRLQAPDLIALGLPGRLAAEIVKQAASAGEEAGARLEWRRGAGAGWASAAVSPVPPHGHSTGDGRVSRHRPDSIATAASESSDRRLFWSAVLGLLVAAVGRGRLASAAWSAGCSLLSRVGRGAVPALLASLRHAASAVAAAALALAAAAATAVAVRLRKAVRALLARASSSDGGGSRSDDDRPYTPYSARSHQNRPFAGEAESPSTPVAGAEAAGAKLGAADASAASPAVEAGYGVEAEAEQARAEQSAEQSAEQPRHSDDAGARMRASHLWREGRIVAVGNARTPGPAASASRSRSASSSDSGDCRGEASKRENLKRVSKGDPTSYMLASPSMAPSACAEVVKWPSGG</sequence>
<dbReference type="PANTHER" id="PTHR43205:SF7">
    <property type="entry name" value="PROSTAGLANDIN REDUCTASE 1"/>
    <property type="match status" value="1"/>
</dbReference>
<evidence type="ECO:0000313" key="5">
    <source>
        <dbReference type="EnsemblProtists" id="EOD11937"/>
    </source>
</evidence>
<keyword evidence="2" id="KW-0472">Membrane</keyword>